<accession>A0A1V6YUM7</accession>
<evidence type="ECO:0000313" key="1">
    <source>
        <dbReference type="EMBL" id="OQE91113.1"/>
    </source>
</evidence>
<dbReference type="EMBL" id="MOOB01000010">
    <property type="protein sequence ID" value="OQE91113.1"/>
    <property type="molecule type" value="Genomic_DNA"/>
</dbReference>
<proteinExistence type="predicted"/>
<organism evidence="1 2">
    <name type="scientific">Penicillium nalgiovense</name>
    <dbReference type="NCBI Taxonomy" id="60175"/>
    <lineage>
        <taxon>Eukaryota</taxon>
        <taxon>Fungi</taxon>
        <taxon>Dikarya</taxon>
        <taxon>Ascomycota</taxon>
        <taxon>Pezizomycotina</taxon>
        <taxon>Eurotiomycetes</taxon>
        <taxon>Eurotiomycetidae</taxon>
        <taxon>Eurotiales</taxon>
        <taxon>Aspergillaceae</taxon>
        <taxon>Penicillium</taxon>
    </lineage>
</organism>
<sequence length="282" mass="32305">MASTHHTPGQHPDALKPDHAQPVCLLPRTKQPESPCISNVEPHVQGRENRVSLLEELRTICSNPDPYRAIEGLHRLIRDGTETTSTFHRKHYSNLAHTNHTSADEVDRYAMRDALQWWRHWHRSLKDHYWKLLYVAFSIIPEDVTVPPRNLLSGDFRLLGHSVAEMLNGLREENVRPQIIAFMEMCLLRQYIVQYLDKQDATVALLTANHKESIGIIDTAVNMTSLMNILSMDLPSSPLSSRSASSGLHFVPTMDAYRERVKHIRFPMSGSLRRMVDSYAKL</sequence>
<evidence type="ECO:0000313" key="2">
    <source>
        <dbReference type="Proteomes" id="UP000191691"/>
    </source>
</evidence>
<gene>
    <name evidence="1" type="ORF">PENNAL_c0010G02189</name>
</gene>
<dbReference type="OMA" id="IAFMEMC"/>
<comment type="caution">
    <text evidence="1">The sequence shown here is derived from an EMBL/GenBank/DDBJ whole genome shotgun (WGS) entry which is preliminary data.</text>
</comment>
<protein>
    <submittedName>
        <fullName evidence="1">Uncharacterized protein</fullName>
    </submittedName>
</protein>
<keyword evidence="2" id="KW-1185">Reference proteome</keyword>
<dbReference type="AlphaFoldDB" id="A0A1V6YUM7"/>
<name>A0A1V6YUM7_PENNA</name>
<reference evidence="2" key="1">
    <citation type="journal article" date="2017" name="Nat. Microbiol.">
        <title>Global analysis of biosynthetic gene clusters reveals vast potential of secondary metabolite production in Penicillium species.</title>
        <authorList>
            <person name="Nielsen J.C."/>
            <person name="Grijseels S."/>
            <person name="Prigent S."/>
            <person name="Ji B."/>
            <person name="Dainat J."/>
            <person name="Nielsen K.F."/>
            <person name="Frisvad J.C."/>
            <person name="Workman M."/>
            <person name="Nielsen J."/>
        </authorList>
    </citation>
    <scope>NUCLEOTIDE SEQUENCE [LARGE SCALE GENOMIC DNA]</scope>
    <source>
        <strain evidence="2">IBT 13039</strain>
    </source>
</reference>
<dbReference type="Proteomes" id="UP000191691">
    <property type="component" value="Unassembled WGS sequence"/>
</dbReference>